<keyword evidence="1" id="KW-1133">Transmembrane helix</keyword>
<dbReference type="EMBL" id="CM000768">
    <property type="protein sequence ID" value="KXG21002.1"/>
    <property type="molecule type" value="Genomic_DNA"/>
</dbReference>
<organism evidence="2 3">
    <name type="scientific">Sorghum bicolor</name>
    <name type="common">Sorghum</name>
    <name type="synonym">Sorghum vulgare</name>
    <dbReference type="NCBI Taxonomy" id="4558"/>
    <lineage>
        <taxon>Eukaryota</taxon>
        <taxon>Viridiplantae</taxon>
        <taxon>Streptophyta</taxon>
        <taxon>Embryophyta</taxon>
        <taxon>Tracheophyta</taxon>
        <taxon>Spermatophyta</taxon>
        <taxon>Magnoliopsida</taxon>
        <taxon>Liliopsida</taxon>
        <taxon>Poales</taxon>
        <taxon>Poaceae</taxon>
        <taxon>PACMAD clade</taxon>
        <taxon>Panicoideae</taxon>
        <taxon>Andropogonodae</taxon>
        <taxon>Andropogoneae</taxon>
        <taxon>Sorghinae</taxon>
        <taxon>Sorghum</taxon>
    </lineage>
</organism>
<evidence type="ECO:0000256" key="1">
    <source>
        <dbReference type="SAM" id="Phobius"/>
    </source>
</evidence>
<dbReference type="InterPro" id="IPR021775">
    <property type="entry name" value="DUF3339"/>
</dbReference>
<dbReference type="PANTHER" id="PTHR33128">
    <property type="entry name" value="OS05G0103400 PROTEIN"/>
    <property type="match status" value="1"/>
</dbReference>
<feature type="transmembrane region" description="Helical" evidence="1">
    <location>
        <begin position="33"/>
        <end position="56"/>
    </location>
</feature>
<evidence type="ECO:0000313" key="3">
    <source>
        <dbReference type="Proteomes" id="UP000000768"/>
    </source>
</evidence>
<dbReference type="AlphaFoldDB" id="A0A1B6P5W9"/>
<proteinExistence type="predicted"/>
<keyword evidence="1" id="KW-0812">Transmembrane</keyword>
<keyword evidence="1" id="KW-0472">Membrane</keyword>
<gene>
    <name evidence="2" type="ORF">SORBI_3009G001700</name>
</gene>
<reference evidence="3" key="2">
    <citation type="journal article" date="2018" name="Plant J.">
        <title>The Sorghum bicolor reference genome: improved assembly, gene annotations, a transcriptome atlas, and signatures of genome organization.</title>
        <authorList>
            <person name="McCormick R.F."/>
            <person name="Truong S.K."/>
            <person name="Sreedasyam A."/>
            <person name="Jenkins J."/>
            <person name="Shu S."/>
            <person name="Sims D."/>
            <person name="Kennedy M."/>
            <person name="Amirebrahimi M."/>
            <person name="Weers B.D."/>
            <person name="McKinley B."/>
            <person name="Mattison A."/>
            <person name="Morishige D.T."/>
            <person name="Grimwood J."/>
            <person name="Schmutz J."/>
            <person name="Mullet J.E."/>
        </authorList>
    </citation>
    <scope>NUCLEOTIDE SEQUENCE [LARGE SCALE GENOMIC DNA]</scope>
    <source>
        <strain evidence="3">cv. BTx623</strain>
    </source>
</reference>
<dbReference type="Proteomes" id="UP000000768">
    <property type="component" value="Chromosome 9"/>
</dbReference>
<dbReference type="InParanoid" id="A0A1B6P5W9"/>
<dbReference type="Gramene" id="KXG21002">
    <property type="protein sequence ID" value="KXG21002"/>
    <property type="gene ID" value="SORBI_3009G001700"/>
</dbReference>
<protein>
    <submittedName>
        <fullName evidence="2">Uncharacterized protein</fullName>
    </submittedName>
</protein>
<dbReference type="STRING" id="4558.A0A1B6P5W9"/>
<evidence type="ECO:0000313" key="2">
    <source>
        <dbReference type="EMBL" id="KXG21002.1"/>
    </source>
</evidence>
<name>A0A1B6P5W9_SORBI</name>
<keyword evidence="3" id="KW-1185">Reference proteome</keyword>
<dbReference type="Pfam" id="PF11820">
    <property type="entry name" value="DUF3339"/>
    <property type="match status" value="1"/>
</dbReference>
<dbReference type="PANTHER" id="PTHR33128:SF45">
    <property type="entry name" value="OS05G0103300 PROTEIN"/>
    <property type="match status" value="1"/>
</dbReference>
<dbReference type="OMA" id="LLAFHIH"/>
<sequence length="62" mass="6782">MQDWAPVFISPGLLFQMPAKSRLIAFGNFHTSVASIIVHTILFFALDAILLVAIGVRIELGN</sequence>
<accession>A0A1B6P5W9</accession>
<reference evidence="2 3" key="1">
    <citation type="journal article" date="2009" name="Nature">
        <title>The Sorghum bicolor genome and the diversification of grasses.</title>
        <authorList>
            <person name="Paterson A.H."/>
            <person name="Bowers J.E."/>
            <person name="Bruggmann R."/>
            <person name="Dubchak I."/>
            <person name="Grimwood J."/>
            <person name="Gundlach H."/>
            <person name="Haberer G."/>
            <person name="Hellsten U."/>
            <person name="Mitros T."/>
            <person name="Poliakov A."/>
            <person name="Schmutz J."/>
            <person name="Spannagl M."/>
            <person name="Tang H."/>
            <person name="Wang X."/>
            <person name="Wicker T."/>
            <person name="Bharti A.K."/>
            <person name="Chapman J."/>
            <person name="Feltus F.A."/>
            <person name="Gowik U."/>
            <person name="Grigoriev I.V."/>
            <person name="Lyons E."/>
            <person name="Maher C.A."/>
            <person name="Martis M."/>
            <person name="Narechania A."/>
            <person name="Otillar R.P."/>
            <person name="Penning B.W."/>
            <person name="Salamov A.A."/>
            <person name="Wang Y."/>
            <person name="Zhang L."/>
            <person name="Carpita N.C."/>
            <person name="Freeling M."/>
            <person name="Gingle A.R."/>
            <person name="Hash C.T."/>
            <person name="Keller B."/>
            <person name="Klein P."/>
            <person name="Kresovich S."/>
            <person name="McCann M.C."/>
            <person name="Ming R."/>
            <person name="Peterson D.G."/>
            <person name="Mehboob-ur-Rahman"/>
            <person name="Ware D."/>
            <person name="Westhoff P."/>
            <person name="Mayer K.F."/>
            <person name="Messing J."/>
            <person name="Rokhsar D.S."/>
        </authorList>
    </citation>
    <scope>NUCLEOTIDE SEQUENCE [LARGE SCALE GENOMIC DNA]</scope>
    <source>
        <strain evidence="3">cv. BTx623</strain>
    </source>
</reference>